<dbReference type="Pfam" id="PF07963">
    <property type="entry name" value="N_methyl"/>
    <property type="match status" value="1"/>
</dbReference>
<dbReference type="PROSITE" id="PS00409">
    <property type="entry name" value="PROKAR_NTER_METHYL"/>
    <property type="match status" value="1"/>
</dbReference>
<keyword evidence="3" id="KW-1185">Reference proteome</keyword>
<comment type="caution">
    <text evidence="2">The sequence shown here is derived from an EMBL/GenBank/DDBJ whole genome shotgun (WGS) entry which is preliminary data.</text>
</comment>
<keyword evidence="1" id="KW-0472">Membrane</keyword>
<sequence length="220" mass="23270">MSNQSGFSLLEALMAVVVVSILMTAILPMIVLSTATRVNSRRVDLATQAARGYIDGVRSGAINIIDPTPAFPTVFINNNSVDSARNQYFQSVAAPSSSNIASLNGIQGIKVDTNSNGFSVTDSQDLVVQPMRTGGSDLATQGFYMQVRVYRADAFTQDSSGNLNGIQSGLTLQTGNNEALCPNGRRVITSTGGGKDCPLVVMKVDINPSTSTMSQIKSRL</sequence>
<dbReference type="EMBL" id="JAAVJL010000001">
    <property type="protein sequence ID" value="NMF58011.1"/>
    <property type="molecule type" value="Genomic_DNA"/>
</dbReference>
<reference evidence="2 3" key="1">
    <citation type="submission" date="2020-03" db="EMBL/GenBank/DDBJ databases">
        <title>Draft Genome Sequence of 2-Methylisoborneol Producing Pseudanabaena yagii Strain GIHE-NHR1 Isolated from North Han River in South Korea.</title>
        <authorList>
            <person name="Jeong J."/>
        </authorList>
    </citation>
    <scope>NUCLEOTIDE SEQUENCE [LARGE SCALE GENOMIC DNA]</scope>
    <source>
        <strain evidence="2 3">GIHE-NHR1</strain>
    </source>
</reference>
<keyword evidence="1" id="KW-0812">Transmembrane</keyword>
<feature type="transmembrane region" description="Helical" evidence="1">
    <location>
        <begin position="12"/>
        <end position="32"/>
    </location>
</feature>
<accession>A0ABX1LR71</accession>
<keyword evidence="1" id="KW-1133">Transmembrane helix</keyword>
<evidence type="ECO:0000256" key="1">
    <source>
        <dbReference type="SAM" id="Phobius"/>
    </source>
</evidence>
<evidence type="ECO:0000313" key="2">
    <source>
        <dbReference type="EMBL" id="NMF58011.1"/>
    </source>
</evidence>
<dbReference type="NCBIfam" id="TIGR02532">
    <property type="entry name" value="IV_pilin_GFxxxE"/>
    <property type="match status" value="1"/>
</dbReference>
<dbReference type="InterPro" id="IPR012902">
    <property type="entry name" value="N_methyl_site"/>
</dbReference>
<proteinExistence type="predicted"/>
<protein>
    <submittedName>
        <fullName evidence="2">Type II secretion system protein</fullName>
    </submittedName>
</protein>
<organism evidence="2 3">
    <name type="scientific">Pseudanabaena yagii GIHE-NHR1</name>
    <dbReference type="NCBI Taxonomy" id="2722753"/>
    <lineage>
        <taxon>Bacteria</taxon>
        <taxon>Bacillati</taxon>
        <taxon>Cyanobacteriota</taxon>
        <taxon>Cyanophyceae</taxon>
        <taxon>Pseudanabaenales</taxon>
        <taxon>Pseudanabaenaceae</taxon>
        <taxon>Pseudanabaena</taxon>
        <taxon>Pseudanabaena yagii</taxon>
    </lineage>
</organism>
<gene>
    <name evidence="2" type="ORF">HC246_08240</name>
</gene>
<evidence type="ECO:0000313" key="3">
    <source>
        <dbReference type="Proteomes" id="UP000738376"/>
    </source>
</evidence>
<dbReference type="Proteomes" id="UP000738376">
    <property type="component" value="Unassembled WGS sequence"/>
</dbReference>
<name>A0ABX1LR71_9CYAN</name>